<evidence type="ECO:0000313" key="3">
    <source>
        <dbReference type="Proteomes" id="UP000552700"/>
    </source>
</evidence>
<organism evidence="2 3">
    <name type="scientific">Sphingobium subterraneum</name>
    <dbReference type="NCBI Taxonomy" id="627688"/>
    <lineage>
        <taxon>Bacteria</taxon>
        <taxon>Pseudomonadati</taxon>
        <taxon>Pseudomonadota</taxon>
        <taxon>Alphaproteobacteria</taxon>
        <taxon>Sphingomonadales</taxon>
        <taxon>Sphingomonadaceae</taxon>
        <taxon>Sphingobium</taxon>
    </lineage>
</organism>
<dbReference type="PANTHER" id="PTHR46211:SF1">
    <property type="entry name" value="GLYCEROPHOSPHODIESTER PHOSPHODIESTERASE, CYTOPLASMIC"/>
    <property type="match status" value="1"/>
</dbReference>
<feature type="domain" description="GP-PDE" evidence="1">
    <location>
        <begin position="17"/>
        <end position="241"/>
    </location>
</feature>
<gene>
    <name evidence="2" type="ORF">FHS92_002692</name>
</gene>
<dbReference type="Proteomes" id="UP000552700">
    <property type="component" value="Unassembled WGS sequence"/>
</dbReference>
<proteinExistence type="predicted"/>
<sequence length="254" mass="27465">MKQSARSDPGRTDFLHHPGFAHRGLHDARHSENGMPAFEAALEAGFGIECDVRLSRDGVPFVFHDVLLDRLTEAAGRLDARDAAELTTLRLPDGSTLPPLSVLLEKVAGAVPLLIEAKAEQALIAAPLGQAIAEALDGYAGPVGVMSFNPLVPRWLFHHAPAIVRGLVVSETFSPGYTRVMPHRWAGSLRRTLDMLAARPDFLAYDIRDFPSSFAARARLRGIPVVSWTVRDAAQRATAEAHADAPIFEGEGRG</sequence>
<name>A0A841J190_9SPHN</name>
<dbReference type="InterPro" id="IPR017946">
    <property type="entry name" value="PLC-like_Pdiesterase_TIM-brl"/>
</dbReference>
<evidence type="ECO:0000313" key="2">
    <source>
        <dbReference type="EMBL" id="MBB6124939.1"/>
    </source>
</evidence>
<dbReference type="InterPro" id="IPR030395">
    <property type="entry name" value="GP_PDE_dom"/>
</dbReference>
<dbReference type="PROSITE" id="PS51704">
    <property type="entry name" value="GP_PDE"/>
    <property type="match status" value="1"/>
</dbReference>
<dbReference type="EMBL" id="JACIJP010000004">
    <property type="protein sequence ID" value="MBB6124939.1"/>
    <property type="molecule type" value="Genomic_DNA"/>
</dbReference>
<dbReference type="GO" id="GO:0006629">
    <property type="term" value="P:lipid metabolic process"/>
    <property type="evidence" value="ECO:0007669"/>
    <property type="project" value="InterPro"/>
</dbReference>
<comment type="caution">
    <text evidence="2">The sequence shown here is derived from an EMBL/GenBank/DDBJ whole genome shotgun (WGS) entry which is preliminary data.</text>
</comment>
<dbReference type="AlphaFoldDB" id="A0A841J190"/>
<dbReference type="GO" id="GO:0008081">
    <property type="term" value="F:phosphoric diester hydrolase activity"/>
    <property type="evidence" value="ECO:0007669"/>
    <property type="project" value="InterPro"/>
</dbReference>
<accession>A0A841J190</accession>
<dbReference type="Pfam" id="PF03009">
    <property type="entry name" value="GDPD"/>
    <property type="match status" value="1"/>
</dbReference>
<dbReference type="SUPFAM" id="SSF51695">
    <property type="entry name" value="PLC-like phosphodiesterases"/>
    <property type="match status" value="1"/>
</dbReference>
<dbReference type="RefSeq" id="WP_246351988.1">
    <property type="nucleotide sequence ID" value="NZ_JACIJP010000004.1"/>
</dbReference>
<evidence type="ECO:0000259" key="1">
    <source>
        <dbReference type="PROSITE" id="PS51704"/>
    </source>
</evidence>
<dbReference type="Gene3D" id="3.20.20.190">
    <property type="entry name" value="Phosphatidylinositol (PI) phosphodiesterase"/>
    <property type="match status" value="1"/>
</dbReference>
<reference evidence="2 3" key="1">
    <citation type="submission" date="2020-08" db="EMBL/GenBank/DDBJ databases">
        <title>Genomic Encyclopedia of Type Strains, Phase IV (KMG-IV): sequencing the most valuable type-strain genomes for metagenomic binning, comparative biology and taxonomic classification.</title>
        <authorList>
            <person name="Goeker M."/>
        </authorList>
    </citation>
    <scope>NUCLEOTIDE SEQUENCE [LARGE SCALE GENOMIC DNA]</scope>
    <source>
        <strain evidence="2 3">DSM 102255</strain>
    </source>
</reference>
<protein>
    <submittedName>
        <fullName evidence="2">Glycerophosphoryl diester phosphodiesterase</fullName>
    </submittedName>
</protein>
<dbReference type="PANTHER" id="PTHR46211">
    <property type="entry name" value="GLYCEROPHOSPHORYL DIESTER PHOSPHODIESTERASE"/>
    <property type="match status" value="1"/>
</dbReference>
<keyword evidence="3" id="KW-1185">Reference proteome</keyword>